<organism evidence="1 2">
    <name type="scientific">Gossypium stocksii</name>
    <dbReference type="NCBI Taxonomy" id="47602"/>
    <lineage>
        <taxon>Eukaryota</taxon>
        <taxon>Viridiplantae</taxon>
        <taxon>Streptophyta</taxon>
        <taxon>Embryophyta</taxon>
        <taxon>Tracheophyta</taxon>
        <taxon>Spermatophyta</taxon>
        <taxon>Magnoliopsida</taxon>
        <taxon>eudicotyledons</taxon>
        <taxon>Gunneridae</taxon>
        <taxon>Pentapetalae</taxon>
        <taxon>rosids</taxon>
        <taxon>malvids</taxon>
        <taxon>Malvales</taxon>
        <taxon>Malvaceae</taxon>
        <taxon>Malvoideae</taxon>
        <taxon>Gossypium</taxon>
    </lineage>
</organism>
<dbReference type="OrthoDB" id="423607at2759"/>
<evidence type="ECO:0000313" key="2">
    <source>
        <dbReference type="Proteomes" id="UP000828251"/>
    </source>
</evidence>
<dbReference type="Proteomes" id="UP000828251">
    <property type="component" value="Unassembled WGS sequence"/>
</dbReference>
<comment type="caution">
    <text evidence="1">The sequence shown here is derived from an EMBL/GenBank/DDBJ whole genome shotgun (WGS) entry which is preliminary data.</text>
</comment>
<accession>A0A9D3UEW7</accession>
<dbReference type="EMBL" id="JAIQCV010000012">
    <property type="protein sequence ID" value="KAH1039185.1"/>
    <property type="molecule type" value="Genomic_DNA"/>
</dbReference>
<dbReference type="Gene3D" id="3.80.10.10">
    <property type="entry name" value="Ribonuclease Inhibitor"/>
    <property type="match status" value="1"/>
</dbReference>
<keyword evidence="2" id="KW-1185">Reference proteome</keyword>
<name>A0A9D3UEW7_9ROSI</name>
<dbReference type="InterPro" id="IPR032675">
    <property type="entry name" value="LRR_dom_sf"/>
</dbReference>
<proteinExistence type="predicted"/>
<evidence type="ECO:0000313" key="1">
    <source>
        <dbReference type="EMBL" id="KAH1039185.1"/>
    </source>
</evidence>
<sequence length="145" mass="16091">MSSKADRKRCSLVCRRLLRIEGQSRQQLSLNAQPDLHPLIPSIFFRFDAVTKLTLKCDRRSVGKRDEAPVLISERCRNLTCLTLRACLDLIEAAKDMNVVLDTCPPLEELSVKRLCGIIDGASTELDRARSGGGIVENNLLKGAL</sequence>
<gene>
    <name evidence="1" type="ORF">J1N35_040928</name>
</gene>
<protein>
    <submittedName>
        <fullName evidence="1">Uncharacterized protein</fullName>
    </submittedName>
</protein>
<dbReference type="AlphaFoldDB" id="A0A9D3UEW7"/>
<reference evidence="1 2" key="1">
    <citation type="journal article" date="2021" name="Plant Biotechnol. J.">
        <title>Multi-omics assisted identification of the key and species-specific regulatory components of drought-tolerant mechanisms in Gossypium stocksii.</title>
        <authorList>
            <person name="Yu D."/>
            <person name="Ke L."/>
            <person name="Zhang D."/>
            <person name="Wu Y."/>
            <person name="Sun Y."/>
            <person name="Mei J."/>
            <person name="Sun J."/>
            <person name="Sun Y."/>
        </authorList>
    </citation>
    <scope>NUCLEOTIDE SEQUENCE [LARGE SCALE GENOMIC DNA]</scope>
    <source>
        <strain evidence="2">cv. E1</strain>
        <tissue evidence="1">Leaf</tissue>
    </source>
</reference>